<name>A0A109LET3_PSEFL</name>
<dbReference type="EC" id="2.7.7.7" evidence="1"/>
<evidence type="ECO:0000313" key="2">
    <source>
        <dbReference type="Proteomes" id="UP000061348"/>
    </source>
</evidence>
<accession>A0A109LET3</accession>
<evidence type="ECO:0000313" key="1">
    <source>
        <dbReference type="EMBL" id="KWV86537.1"/>
    </source>
</evidence>
<dbReference type="AlphaFoldDB" id="A0A109LET3"/>
<dbReference type="PATRIC" id="fig|294.194.peg.4403"/>
<proteinExistence type="predicted"/>
<keyword evidence="1" id="KW-0808">Transferase</keyword>
<dbReference type="GO" id="GO:0003887">
    <property type="term" value="F:DNA-directed DNA polymerase activity"/>
    <property type="evidence" value="ECO:0007669"/>
    <property type="project" value="UniProtKB-EC"/>
</dbReference>
<gene>
    <name evidence="1" type="primary">dnaE2_2</name>
    <name evidence="1" type="ORF">PFLmoz3_03970</name>
</gene>
<dbReference type="EMBL" id="LCYA01000093">
    <property type="protein sequence ID" value="KWV86537.1"/>
    <property type="molecule type" value="Genomic_DNA"/>
</dbReference>
<dbReference type="Proteomes" id="UP000061348">
    <property type="component" value="Unassembled WGS sequence"/>
</dbReference>
<protein>
    <submittedName>
        <fullName evidence="1">Error-prone DNA polymerase</fullName>
        <ecNumber evidence="1">2.7.7.7</ecNumber>
    </submittedName>
</protein>
<sequence length="44" mass="4974">MGSRLLKVDGRWEAVGEVRHLIAGRLTDLTPLLDGMVVRSRDFH</sequence>
<keyword evidence="1" id="KW-0548">Nucleotidyltransferase</keyword>
<comment type="caution">
    <text evidence="1">The sequence shown here is derived from an EMBL/GenBank/DDBJ whole genome shotgun (WGS) entry which is preliminary data.</text>
</comment>
<organism evidence="1 2">
    <name type="scientific">Pseudomonas fluorescens</name>
    <dbReference type="NCBI Taxonomy" id="294"/>
    <lineage>
        <taxon>Bacteria</taxon>
        <taxon>Pseudomonadati</taxon>
        <taxon>Pseudomonadota</taxon>
        <taxon>Gammaproteobacteria</taxon>
        <taxon>Pseudomonadales</taxon>
        <taxon>Pseudomonadaceae</taxon>
        <taxon>Pseudomonas</taxon>
    </lineage>
</organism>
<reference evidence="1 2" key="1">
    <citation type="submission" date="2015-05" db="EMBL/GenBank/DDBJ databases">
        <title>A genomic and transcriptomic approach to investigate the blue pigment phenotype in Pseudomonas fluorescens.</title>
        <authorList>
            <person name="Andreani N.A."/>
            <person name="Cardazzo B."/>
        </authorList>
    </citation>
    <scope>NUCLEOTIDE SEQUENCE [LARGE SCALE GENOMIC DNA]</scope>
    <source>
        <strain evidence="1 2">Ps_22</strain>
    </source>
</reference>